<reference evidence="1 2" key="1">
    <citation type="submission" date="2024-04" db="EMBL/GenBank/DDBJ databases">
        <title>Flavobacterium sp. DGU38 16S ribosomal RNA gene Genome sequencing and assembly.</title>
        <authorList>
            <person name="Park S."/>
        </authorList>
    </citation>
    <scope>NUCLEOTIDE SEQUENCE [LARGE SCALE GENOMIC DNA]</scope>
    <source>
        <strain evidence="1 2">DGU38</strain>
    </source>
</reference>
<dbReference type="Gene3D" id="1.20.1440.60">
    <property type="entry name" value="23S rRNA-intervening sequence"/>
    <property type="match status" value="1"/>
</dbReference>
<dbReference type="NCBIfam" id="TIGR02436">
    <property type="entry name" value="four helix bundle protein"/>
    <property type="match status" value="1"/>
</dbReference>
<dbReference type="RefSeq" id="WP_341693858.1">
    <property type="nucleotide sequence ID" value="NZ_JBBYHS010000015.1"/>
</dbReference>
<sequence length="120" mass="13885">MADNIIKTKSFNFALRIIKLFQFLKDDKKEYVLSKQLLRSGTAIGALIRESEQAESKKDFIHKLAIAQKEANETDYWLELLFQSNYLNENQFQSIKSDIVEINKILASIIITSKQKLNTT</sequence>
<dbReference type="Proteomes" id="UP001485226">
    <property type="component" value="Unassembled WGS sequence"/>
</dbReference>
<dbReference type="InterPro" id="IPR012657">
    <property type="entry name" value="23S_rRNA-intervening_sequence"/>
</dbReference>
<protein>
    <submittedName>
        <fullName evidence="1">Four helix bundle protein</fullName>
    </submittedName>
</protein>
<dbReference type="Pfam" id="PF05635">
    <property type="entry name" value="23S_rRNA_IVP"/>
    <property type="match status" value="1"/>
</dbReference>
<dbReference type="SUPFAM" id="SSF158446">
    <property type="entry name" value="IVS-encoded protein-like"/>
    <property type="match status" value="1"/>
</dbReference>
<name>A0ABU9ISN1_9FLAO</name>
<accession>A0ABU9ISN1</accession>
<proteinExistence type="predicted"/>
<gene>
    <name evidence="1" type="ORF">AAEO57_15110</name>
</gene>
<comment type="caution">
    <text evidence="1">The sequence shown here is derived from an EMBL/GenBank/DDBJ whole genome shotgun (WGS) entry which is preliminary data.</text>
</comment>
<dbReference type="EMBL" id="JBBYHS010000015">
    <property type="protein sequence ID" value="MEL1255117.1"/>
    <property type="molecule type" value="Genomic_DNA"/>
</dbReference>
<evidence type="ECO:0000313" key="1">
    <source>
        <dbReference type="EMBL" id="MEL1255117.1"/>
    </source>
</evidence>
<dbReference type="InterPro" id="IPR036583">
    <property type="entry name" value="23S_rRNA_IVS_sf"/>
</dbReference>
<dbReference type="PANTHER" id="PTHR38471:SF2">
    <property type="entry name" value="FOUR HELIX BUNDLE PROTEIN"/>
    <property type="match status" value="1"/>
</dbReference>
<dbReference type="PANTHER" id="PTHR38471">
    <property type="entry name" value="FOUR HELIX BUNDLE PROTEIN"/>
    <property type="match status" value="1"/>
</dbReference>
<keyword evidence="2" id="KW-1185">Reference proteome</keyword>
<organism evidence="1 2">
    <name type="scientific">Flavobacterium calami</name>
    <dbReference type="NCBI Taxonomy" id="3139144"/>
    <lineage>
        <taxon>Bacteria</taxon>
        <taxon>Pseudomonadati</taxon>
        <taxon>Bacteroidota</taxon>
        <taxon>Flavobacteriia</taxon>
        <taxon>Flavobacteriales</taxon>
        <taxon>Flavobacteriaceae</taxon>
        <taxon>Flavobacterium</taxon>
    </lineage>
</organism>
<dbReference type="PIRSF" id="PIRSF035652">
    <property type="entry name" value="CHP02436"/>
    <property type="match status" value="1"/>
</dbReference>
<evidence type="ECO:0000313" key="2">
    <source>
        <dbReference type="Proteomes" id="UP001485226"/>
    </source>
</evidence>